<gene>
    <name evidence="2" type="ORF">g.2354</name>
    <name evidence="1" type="ORF">g.2355</name>
</gene>
<accession>A0A1B6E9F0</accession>
<evidence type="ECO:0000313" key="2">
    <source>
        <dbReference type="EMBL" id="JAS34484.1"/>
    </source>
</evidence>
<sequence length="185" mass="22186">MENVANIIPYYTMQNVSNCLISFPLLASLDKFITSIIKNPDCEGKNFMDALEIYNCSIVNLINLVLQKNQIISKIATNLRVQGGPIFLKQKIDRDKFKKKFQWSNKDIEVMYDLRSEISKNWKRFYKIYRKNKEWFKENEINREYRTENPELDLSRLDFNFTTKEIDATIDLNELFPYPFENYNY</sequence>
<name>A0A1B6E9F0_9HEMI</name>
<protein>
    <submittedName>
        <fullName evidence="2">Uncharacterized protein</fullName>
    </submittedName>
</protein>
<organism evidence="2">
    <name type="scientific">Clastoptera arizonana</name>
    <name type="common">Arizona spittle bug</name>
    <dbReference type="NCBI Taxonomy" id="38151"/>
    <lineage>
        <taxon>Eukaryota</taxon>
        <taxon>Metazoa</taxon>
        <taxon>Ecdysozoa</taxon>
        <taxon>Arthropoda</taxon>
        <taxon>Hexapoda</taxon>
        <taxon>Insecta</taxon>
        <taxon>Pterygota</taxon>
        <taxon>Neoptera</taxon>
        <taxon>Paraneoptera</taxon>
        <taxon>Hemiptera</taxon>
        <taxon>Auchenorrhyncha</taxon>
        <taxon>Cercopoidea</taxon>
        <taxon>Clastopteridae</taxon>
        <taxon>Clastoptera</taxon>
    </lineage>
</organism>
<dbReference type="EMBL" id="GEDC01018936">
    <property type="protein sequence ID" value="JAS18362.1"/>
    <property type="molecule type" value="Transcribed_RNA"/>
</dbReference>
<reference evidence="2" key="1">
    <citation type="submission" date="2015-12" db="EMBL/GenBank/DDBJ databases">
        <title>De novo transcriptome assembly of four potential Pierce s Disease insect vectors from Arizona vineyards.</title>
        <authorList>
            <person name="Tassone E.E."/>
        </authorList>
    </citation>
    <scope>NUCLEOTIDE SEQUENCE</scope>
</reference>
<dbReference type="AlphaFoldDB" id="A0A1B6E9F0"/>
<dbReference type="EMBL" id="GEDC01002814">
    <property type="protein sequence ID" value="JAS34484.1"/>
    <property type="molecule type" value="Transcribed_RNA"/>
</dbReference>
<proteinExistence type="predicted"/>
<evidence type="ECO:0000313" key="1">
    <source>
        <dbReference type="EMBL" id="JAS18362.1"/>
    </source>
</evidence>